<proteinExistence type="predicted"/>
<dbReference type="Gene3D" id="2.60.40.2630">
    <property type="match status" value="1"/>
</dbReference>
<accession>A0A069D0D3</accession>
<dbReference type="STRING" id="1121097.GCA_000428125_00632"/>
<feature type="domain" description="Fibrobacter succinogenes major paralogous" evidence="1">
    <location>
        <begin position="243"/>
        <end position="408"/>
    </location>
</feature>
<name>A0A069D0D3_9BACE</name>
<dbReference type="EMBL" id="BAJS01000003">
    <property type="protein sequence ID" value="GAK35840.1"/>
    <property type="molecule type" value="Genomic_DNA"/>
</dbReference>
<dbReference type="AlphaFoldDB" id="A0A069D0D3"/>
<dbReference type="Proteomes" id="UP000027601">
    <property type="component" value="Unassembled WGS sequence"/>
</dbReference>
<dbReference type="NCBIfam" id="TIGR02145">
    <property type="entry name" value="Fib_succ_major"/>
    <property type="match status" value="1"/>
</dbReference>
<evidence type="ECO:0000313" key="3">
    <source>
        <dbReference type="Proteomes" id="UP000027601"/>
    </source>
</evidence>
<dbReference type="OrthoDB" id="9805760at2"/>
<dbReference type="RefSeq" id="WP_024995897.1">
    <property type="nucleotide sequence ID" value="NZ_BAJS01000003.1"/>
</dbReference>
<protein>
    <submittedName>
        <fullName evidence="2">SclB protein</fullName>
    </submittedName>
</protein>
<evidence type="ECO:0000313" key="2">
    <source>
        <dbReference type="EMBL" id="GAK35840.1"/>
    </source>
</evidence>
<organism evidence="2 3">
    <name type="scientific">Bacteroides graminisolvens DSM 19988 = JCM 15093</name>
    <dbReference type="NCBI Taxonomy" id="1121097"/>
    <lineage>
        <taxon>Bacteria</taxon>
        <taxon>Pseudomonadati</taxon>
        <taxon>Bacteroidota</taxon>
        <taxon>Bacteroidia</taxon>
        <taxon>Bacteroidales</taxon>
        <taxon>Bacteroidaceae</taxon>
        <taxon>Bacteroides</taxon>
    </lineage>
</organism>
<reference evidence="2 3" key="1">
    <citation type="journal article" date="2015" name="Microbes Environ.">
        <title>Distribution and evolution of nitrogen fixation genes in the phylum bacteroidetes.</title>
        <authorList>
            <person name="Inoue J."/>
            <person name="Oshima K."/>
            <person name="Suda W."/>
            <person name="Sakamoto M."/>
            <person name="Iino T."/>
            <person name="Noda S."/>
            <person name="Hongoh Y."/>
            <person name="Hattori M."/>
            <person name="Ohkuma M."/>
        </authorList>
    </citation>
    <scope>NUCLEOTIDE SEQUENCE [LARGE SCALE GENOMIC DNA]</scope>
    <source>
        <strain evidence="2 3">JCM 15093</strain>
    </source>
</reference>
<dbReference type="eggNOG" id="ENOG50343R2">
    <property type="taxonomic scope" value="Bacteria"/>
</dbReference>
<evidence type="ECO:0000259" key="1">
    <source>
        <dbReference type="Pfam" id="PF09603"/>
    </source>
</evidence>
<dbReference type="InterPro" id="IPR011871">
    <property type="entry name" value="Fib_succ_major"/>
</dbReference>
<keyword evidence="3" id="KW-1185">Reference proteome</keyword>
<gene>
    <name evidence="2" type="ORF">JCM15093_967</name>
</gene>
<sequence>MNLGVSSSPQTMIPNGSWNISGEYLVGKEMIVIPQTINSSIDNITVKIGDKIFYGSINTISLTSGKAEELIITCNESTNSLTSSFSHSITPWEENTPTEIPAAEITNLLDLSTISFEESSVYKVYSNGVEIGQLCKEYLLSDNINSQAIVYYPVSDNKVNFAAGKVMRLMDCTESVHGGTAKWDTSTNTLSYITGSWTDTNKFYINANNQLVQTGASNYPKISISADVLSDKRGDENIAYPIIKVGTQYWLRSNFKATFYNDGTPITLKTDFSTESAGYGKPTSTYCFYNQKVVTSGKIAPNGWAIPSSQDWQKLITYIQNDASVLKGGSTSWTESEYLVSNLSGFYAVGAGYFDSTYIYRKEQVRFWMAGDTQTSVADKVVCLQHYSNKVTEEFHKTTNALSLRMVRK</sequence>
<comment type="caution">
    <text evidence="2">The sequence shown here is derived from an EMBL/GenBank/DDBJ whole genome shotgun (WGS) entry which is preliminary data.</text>
</comment>
<dbReference type="Pfam" id="PF09603">
    <property type="entry name" value="Fib_succ_major"/>
    <property type="match status" value="1"/>
</dbReference>